<dbReference type="Gene3D" id="3.40.50.720">
    <property type="entry name" value="NAD(P)-binding Rossmann-like Domain"/>
    <property type="match status" value="1"/>
</dbReference>
<dbReference type="PRINTS" id="PR00081">
    <property type="entry name" value="GDHRDH"/>
</dbReference>
<dbReference type="InterPro" id="IPR020904">
    <property type="entry name" value="Sc_DH/Rdtase_CS"/>
</dbReference>
<dbReference type="SUPFAM" id="SSF51735">
    <property type="entry name" value="NAD(P)-binding Rossmann-fold domains"/>
    <property type="match status" value="1"/>
</dbReference>
<dbReference type="FunFam" id="3.40.50.720:FF:000084">
    <property type="entry name" value="Short-chain dehydrogenase reductase"/>
    <property type="match status" value="1"/>
</dbReference>
<evidence type="ECO:0000313" key="5">
    <source>
        <dbReference type="Proteomes" id="UP000286208"/>
    </source>
</evidence>
<organism evidence="4 5">
    <name type="scientific">Prescottella agglutinans</name>
    <dbReference type="NCBI Taxonomy" id="1644129"/>
    <lineage>
        <taxon>Bacteria</taxon>
        <taxon>Bacillati</taxon>
        <taxon>Actinomycetota</taxon>
        <taxon>Actinomycetes</taxon>
        <taxon>Mycobacteriales</taxon>
        <taxon>Nocardiaceae</taxon>
        <taxon>Prescottella</taxon>
    </lineage>
</organism>
<evidence type="ECO:0000313" key="4">
    <source>
        <dbReference type="EMBL" id="RVW09435.1"/>
    </source>
</evidence>
<dbReference type="CDD" id="cd05233">
    <property type="entry name" value="SDR_c"/>
    <property type="match status" value="1"/>
</dbReference>
<keyword evidence="2" id="KW-0560">Oxidoreductase</keyword>
<keyword evidence="5" id="KW-1185">Reference proteome</keyword>
<dbReference type="GO" id="GO:0050664">
    <property type="term" value="F:oxidoreductase activity, acting on NAD(P)H, oxygen as acceptor"/>
    <property type="evidence" value="ECO:0007669"/>
    <property type="project" value="TreeGrafter"/>
</dbReference>
<dbReference type="OrthoDB" id="658698at2"/>
<reference evidence="4 5" key="1">
    <citation type="submission" date="2018-11" db="EMBL/GenBank/DDBJ databases">
        <title>Rhodococcus spongicola sp. nov. and Rhodococcus xishaensis sp. nov. from marine sponges.</title>
        <authorList>
            <person name="Li L."/>
            <person name="Lin H.W."/>
        </authorList>
    </citation>
    <scope>NUCLEOTIDE SEQUENCE [LARGE SCALE GENOMIC DNA]</scope>
    <source>
        <strain evidence="4 5">CCTCC AB2014297</strain>
    </source>
</reference>
<dbReference type="PANTHER" id="PTHR43008">
    <property type="entry name" value="BENZIL REDUCTASE"/>
    <property type="match status" value="1"/>
</dbReference>
<name>A0A438BFM6_9NOCA</name>
<dbReference type="SMART" id="SM00822">
    <property type="entry name" value="PKS_KR"/>
    <property type="match status" value="1"/>
</dbReference>
<gene>
    <name evidence="4" type="ORF">EGT67_11665</name>
</gene>
<protein>
    <submittedName>
        <fullName evidence="4">SDR family oxidoreductase</fullName>
    </submittedName>
</protein>
<dbReference type="PANTHER" id="PTHR43008:SF4">
    <property type="entry name" value="CHAIN DEHYDROGENASE, PUTATIVE (AFU_ORTHOLOGUE AFUA_4G08710)-RELATED"/>
    <property type="match status" value="1"/>
</dbReference>
<dbReference type="AlphaFoldDB" id="A0A438BFM6"/>
<dbReference type="InterPro" id="IPR057326">
    <property type="entry name" value="KR_dom"/>
</dbReference>
<evidence type="ECO:0000256" key="2">
    <source>
        <dbReference type="ARBA" id="ARBA00023002"/>
    </source>
</evidence>
<evidence type="ECO:0000259" key="3">
    <source>
        <dbReference type="SMART" id="SM00822"/>
    </source>
</evidence>
<sequence length="263" mass="28018">MSTADLDQQHHGALDLSTHTVLLTGGLGGLGPAIVRRLAEHGATVGVVDTAEDGAKIPSNPRVRYHRCDVTDPVAVRDMVARCDEWLGGRPTIVCCHAGVVGDAHPVQEFPLDAFRLIQDVNTTGSFLVARAAAALWREHHEPGHLIFTTSWVSDVPWPGIAPYSASKAAIKSLMRSFARELAPYGIRSNALSPGIVGVGMAKHQWDTDPDYRARAARAVPLGSLQTAESVADAFLFLCSDLASYMTGSTLLVDGGASLYPLD</sequence>
<feature type="domain" description="Ketoreductase" evidence="3">
    <location>
        <begin position="19"/>
        <end position="195"/>
    </location>
</feature>
<accession>A0A438BFM6</accession>
<dbReference type="PROSITE" id="PS00061">
    <property type="entry name" value="ADH_SHORT"/>
    <property type="match status" value="1"/>
</dbReference>
<proteinExistence type="inferred from homology"/>
<dbReference type="Proteomes" id="UP000286208">
    <property type="component" value="Unassembled WGS sequence"/>
</dbReference>
<evidence type="ECO:0000256" key="1">
    <source>
        <dbReference type="ARBA" id="ARBA00006484"/>
    </source>
</evidence>
<dbReference type="InterPro" id="IPR002347">
    <property type="entry name" value="SDR_fam"/>
</dbReference>
<dbReference type="RefSeq" id="WP_127916237.1">
    <property type="nucleotide sequence ID" value="NZ_RKLP01000005.1"/>
</dbReference>
<dbReference type="Pfam" id="PF13561">
    <property type="entry name" value="adh_short_C2"/>
    <property type="match status" value="1"/>
</dbReference>
<dbReference type="EMBL" id="RKLP01000005">
    <property type="protein sequence ID" value="RVW09435.1"/>
    <property type="molecule type" value="Genomic_DNA"/>
</dbReference>
<comment type="similarity">
    <text evidence="1">Belongs to the short-chain dehydrogenases/reductases (SDR) family.</text>
</comment>
<comment type="caution">
    <text evidence="4">The sequence shown here is derived from an EMBL/GenBank/DDBJ whole genome shotgun (WGS) entry which is preliminary data.</text>
</comment>
<dbReference type="InterPro" id="IPR036291">
    <property type="entry name" value="NAD(P)-bd_dom_sf"/>
</dbReference>